<keyword evidence="1 2" id="KW-0732">Signal</keyword>
<dbReference type="EMBL" id="BMQB01000001">
    <property type="protein sequence ID" value="GGJ76788.1"/>
    <property type="molecule type" value="Genomic_DNA"/>
</dbReference>
<dbReference type="CDD" id="cd12797">
    <property type="entry name" value="M23_peptidase"/>
    <property type="match status" value="1"/>
</dbReference>
<dbReference type="Pfam" id="PF01551">
    <property type="entry name" value="Peptidase_M23"/>
    <property type="match status" value="1"/>
</dbReference>
<evidence type="ECO:0000313" key="4">
    <source>
        <dbReference type="EMBL" id="GGJ76788.1"/>
    </source>
</evidence>
<gene>
    <name evidence="4" type="ORF">GCM10010123_03510</name>
</gene>
<keyword evidence="5" id="KW-1185">Reference proteome</keyword>
<dbReference type="GO" id="GO:0004222">
    <property type="term" value="F:metalloendopeptidase activity"/>
    <property type="evidence" value="ECO:0007669"/>
    <property type="project" value="TreeGrafter"/>
</dbReference>
<evidence type="ECO:0000256" key="1">
    <source>
        <dbReference type="ARBA" id="ARBA00022729"/>
    </source>
</evidence>
<evidence type="ECO:0000256" key="2">
    <source>
        <dbReference type="SAM" id="SignalP"/>
    </source>
</evidence>
<reference evidence="4" key="2">
    <citation type="submission" date="2020-09" db="EMBL/GenBank/DDBJ databases">
        <authorList>
            <person name="Sun Q."/>
            <person name="Ohkuma M."/>
        </authorList>
    </citation>
    <scope>NUCLEOTIDE SEQUENCE</scope>
    <source>
        <strain evidence="4">JCM 3090</strain>
    </source>
</reference>
<dbReference type="PANTHER" id="PTHR21666">
    <property type="entry name" value="PEPTIDASE-RELATED"/>
    <property type="match status" value="1"/>
</dbReference>
<feature type="domain" description="M23ase beta-sheet core" evidence="3">
    <location>
        <begin position="103"/>
        <end position="197"/>
    </location>
</feature>
<name>A0A8J3F623_9ACTN</name>
<evidence type="ECO:0000259" key="3">
    <source>
        <dbReference type="Pfam" id="PF01551"/>
    </source>
</evidence>
<feature type="signal peptide" evidence="2">
    <location>
        <begin position="1"/>
        <end position="21"/>
    </location>
</feature>
<dbReference type="AlphaFoldDB" id="A0A8J3F623"/>
<dbReference type="PANTHER" id="PTHR21666:SF289">
    <property type="entry name" value="L-ALA--D-GLU ENDOPEPTIDASE"/>
    <property type="match status" value="1"/>
</dbReference>
<proteinExistence type="predicted"/>
<protein>
    <recommendedName>
        <fullName evidence="3">M23ase beta-sheet core domain-containing protein</fullName>
    </recommendedName>
</protein>
<dbReference type="InterPro" id="IPR016047">
    <property type="entry name" value="M23ase_b-sheet_dom"/>
</dbReference>
<accession>A0A8J3F623</accession>
<comment type="caution">
    <text evidence="4">The sequence shown here is derived from an EMBL/GenBank/DDBJ whole genome shotgun (WGS) entry which is preliminary data.</text>
</comment>
<reference evidence="4" key="1">
    <citation type="journal article" date="2014" name="Int. J. Syst. Evol. Microbiol.">
        <title>Complete genome sequence of Corynebacterium casei LMG S-19264T (=DSM 44701T), isolated from a smear-ripened cheese.</title>
        <authorList>
            <consortium name="US DOE Joint Genome Institute (JGI-PGF)"/>
            <person name="Walter F."/>
            <person name="Albersmeier A."/>
            <person name="Kalinowski J."/>
            <person name="Ruckert C."/>
        </authorList>
    </citation>
    <scope>NUCLEOTIDE SEQUENCE</scope>
    <source>
        <strain evidence="4">JCM 3090</strain>
    </source>
</reference>
<dbReference type="Gene3D" id="2.70.70.10">
    <property type="entry name" value="Glucose Permease (Domain IIA)"/>
    <property type="match status" value="1"/>
</dbReference>
<organism evidence="4 5">
    <name type="scientific">Pilimelia anulata</name>
    <dbReference type="NCBI Taxonomy" id="53371"/>
    <lineage>
        <taxon>Bacteria</taxon>
        <taxon>Bacillati</taxon>
        <taxon>Actinomycetota</taxon>
        <taxon>Actinomycetes</taxon>
        <taxon>Micromonosporales</taxon>
        <taxon>Micromonosporaceae</taxon>
        <taxon>Pilimelia</taxon>
    </lineage>
</organism>
<dbReference type="RefSeq" id="WP_189168212.1">
    <property type="nucleotide sequence ID" value="NZ_BMQB01000001.1"/>
</dbReference>
<evidence type="ECO:0000313" key="5">
    <source>
        <dbReference type="Proteomes" id="UP000649739"/>
    </source>
</evidence>
<feature type="chain" id="PRO_5035173995" description="M23ase beta-sheet core domain-containing protein" evidence="2">
    <location>
        <begin position="22"/>
        <end position="213"/>
    </location>
</feature>
<dbReference type="SUPFAM" id="SSF51261">
    <property type="entry name" value="Duplicated hybrid motif"/>
    <property type="match status" value="1"/>
</dbReference>
<dbReference type="InterPro" id="IPR050570">
    <property type="entry name" value="Cell_wall_metabolism_enzyme"/>
</dbReference>
<dbReference type="Proteomes" id="UP000649739">
    <property type="component" value="Unassembled WGS sequence"/>
</dbReference>
<dbReference type="InterPro" id="IPR011055">
    <property type="entry name" value="Dup_hybrid_motif"/>
</dbReference>
<sequence>MCWISAVGSAAIESTPGAATAATATAATAAVAAERSVGTAPAGAIPAPTHSYRHSRGDAVGGDIRGGVDGAHVRVGVEGRWPLDGVVDVARPFDPPPEPWRPGHRGVDLGGRGGAVVRAALAGRVLFAGTVAGRGVVSVAHADGLRTTYEPVTGPPPAGTEVVAGGPLGRLAAGHRGCARPACLHWGLRRERDYLDPLAVLGLGRSRLLPLLG</sequence>